<feature type="signal peptide" evidence="2">
    <location>
        <begin position="1"/>
        <end position="18"/>
    </location>
</feature>
<sequence length="96" mass="8908">MKSFLALLLVSFASLSFAAEEVATGTEGASTSTGAATSASTTGATTGGVAAGTAATTLASGTVIGAVVAVSAVVIVAGVAIADAGDDSPSTTVQNR</sequence>
<reference evidence="3 4" key="1">
    <citation type="submission" date="2016-06" db="EMBL/GenBank/DDBJ databases">
        <title>Adaptive Radiation by Waves of Gene Transfer Leads to Fine-Scale Resource Partitioning in Marine Microbes.</title>
        <authorList>
            <person name="Hehemann J.-H."/>
            <person name="Arevalo P."/>
            <person name="Datta M.S."/>
            <person name="Yu X."/>
            <person name="Corzett C."/>
            <person name="Henschel A."/>
            <person name="Preheim S.P."/>
            <person name="Timberlake S."/>
            <person name="Alm E.J."/>
            <person name="Polz M.F."/>
        </authorList>
    </citation>
    <scope>NUCLEOTIDE SEQUENCE [LARGE SCALE GENOMIC DNA]</scope>
    <source>
        <strain evidence="3 4">FF50</strain>
    </source>
</reference>
<name>A0AAN1CT30_9VIBR</name>
<proteinExistence type="predicted"/>
<keyword evidence="2" id="KW-0732">Signal</keyword>
<feature type="region of interest" description="Disordered" evidence="1">
    <location>
        <begin position="25"/>
        <end position="45"/>
    </location>
</feature>
<dbReference type="RefSeq" id="WP_065210399.1">
    <property type="nucleotide sequence ID" value="NZ_CP016178.1"/>
</dbReference>
<dbReference type="Proteomes" id="UP000092018">
    <property type="component" value="Chromosome 2"/>
</dbReference>
<organism evidence="3 4">
    <name type="scientific">Vibrio breoganii</name>
    <dbReference type="NCBI Taxonomy" id="553239"/>
    <lineage>
        <taxon>Bacteria</taxon>
        <taxon>Pseudomonadati</taxon>
        <taxon>Pseudomonadota</taxon>
        <taxon>Gammaproteobacteria</taxon>
        <taxon>Vibrionales</taxon>
        <taxon>Vibrionaceae</taxon>
        <taxon>Vibrio</taxon>
    </lineage>
</organism>
<evidence type="ECO:0000256" key="1">
    <source>
        <dbReference type="SAM" id="MobiDB-lite"/>
    </source>
</evidence>
<protein>
    <submittedName>
        <fullName evidence="3">Uncharacterized protein</fullName>
    </submittedName>
</protein>
<evidence type="ECO:0000313" key="4">
    <source>
        <dbReference type="Proteomes" id="UP000092018"/>
    </source>
</evidence>
<evidence type="ECO:0000313" key="3">
    <source>
        <dbReference type="EMBL" id="ANO34176.1"/>
    </source>
</evidence>
<feature type="compositionally biased region" description="Low complexity" evidence="1">
    <location>
        <begin position="25"/>
        <end position="44"/>
    </location>
</feature>
<feature type="chain" id="PRO_5042872987" evidence="2">
    <location>
        <begin position="19"/>
        <end position="96"/>
    </location>
</feature>
<evidence type="ECO:0000256" key="2">
    <source>
        <dbReference type="SAM" id="SignalP"/>
    </source>
</evidence>
<gene>
    <name evidence="3" type="ORF">A6E01_13260</name>
</gene>
<dbReference type="AlphaFoldDB" id="A0AAN1CT30"/>
<accession>A0AAN1CT30</accession>
<dbReference type="EMBL" id="CP016178">
    <property type="protein sequence ID" value="ANO34176.1"/>
    <property type="molecule type" value="Genomic_DNA"/>
</dbReference>
<dbReference type="KEGG" id="vbr:A6E01_13260"/>